<evidence type="ECO:0000313" key="1">
    <source>
        <dbReference type="EMBL" id="ETV67642.1"/>
    </source>
</evidence>
<dbReference type="OrthoDB" id="421038at2759"/>
<dbReference type="AlphaFoldDB" id="W4FJG5"/>
<gene>
    <name evidence="1" type="ORF">H257_16233</name>
</gene>
<reference evidence="1" key="1">
    <citation type="submission" date="2013-12" db="EMBL/GenBank/DDBJ databases">
        <title>The Genome Sequence of Aphanomyces astaci APO3.</title>
        <authorList>
            <consortium name="The Broad Institute Genomics Platform"/>
            <person name="Russ C."/>
            <person name="Tyler B."/>
            <person name="van West P."/>
            <person name="Dieguez-Uribeondo J."/>
            <person name="Young S.K."/>
            <person name="Zeng Q."/>
            <person name="Gargeya S."/>
            <person name="Fitzgerald M."/>
            <person name="Abouelleil A."/>
            <person name="Alvarado L."/>
            <person name="Chapman S.B."/>
            <person name="Gainer-Dewar J."/>
            <person name="Goldberg J."/>
            <person name="Griggs A."/>
            <person name="Gujja S."/>
            <person name="Hansen M."/>
            <person name="Howarth C."/>
            <person name="Imamovic A."/>
            <person name="Ireland A."/>
            <person name="Larimer J."/>
            <person name="McCowan C."/>
            <person name="Murphy C."/>
            <person name="Pearson M."/>
            <person name="Poon T.W."/>
            <person name="Priest M."/>
            <person name="Roberts A."/>
            <person name="Saif S."/>
            <person name="Shea T."/>
            <person name="Sykes S."/>
            <person name="Wortman J."/>
            <person name="Nusbaum C."/>
            <person name="Birren B."/>
        </authorList>
    </citation>
    <scope>NUCLEOTIDE SEQUENCE [LARGE SCALE GENOMIC DNA]</scope>
    <source>
        <strain evidence="1">APO3</strain>
    </source>
</reference>
<accession>W4FJG5</accession>
<sequence>MTQVGLNRGHRVPTLGEPTRKGIALIRDVRTYTDKCNGSLRPVPIARDNVDIDTSLHPRAS</sequence>
<organism evidence="1">
    <name type="scientific">Aphanomyces astaci</name>
    <name type="common">Crayfish plague agent</name>
    <dbReference type="NCBI Taxonomy" id="112090"/>
    <lineage>
        <taxon>Eukaryota</taxon>
        <taxon>Sar</taxon>
        <taxon>Stramenopiles</taxon>
        <taxon>Oomycota</taxon>
        <taxon>Saprolegniomycetes</taxon>
        <taxon>Saprolegniales</taxon>
        <taxon>Verrucalvaceae</taxon>
        <taxon>Aphanomyces</taxon>
    </lineage>
</organism>
<dbReference type="EMBL" id="KI913195">
    <property type="protein sequence ID" value="ETV67642.1"/>
    <property type="molecule type" value="Genomic_DNA"/>
</dbReference>
<dbReference type="RefSeq" id="XP_009842899.1">
    <property type="nucleotide sequence ID" value="XM_009844597.1"/>
</dbReference>
<name>W4FJG5_APHAT</name>
<protein>
    <submittedName>
        <fullName evidence="1">Uncharacterized protein</fullName>
    </submittedName>
</protein>
<proteinExistence type="predicted"/>
<dbReference type="GeneID" id="20818229"/>
<dbReference type="VEuPathDB" id="FungiDB:H257_16233"/>